<evidence type="ECO:0000313" key="3">
    <source>
        <dbReference type="Proteomes" id="UP000233419"/>
    </source>
</evidence>
<dbReference type="GO" id="GO:0008289">
    <property type="term" value="F:lipid binding"/>
    <property type="evidence" value="ECO:0007669"/>
    <property type="project" value="UniProtKB-KW"/>
</dbReference>
<reference evidence="2 3" key="1">
    <citation type="submission" date="2017-12" db="EMBL/GenBank/DDBJ databases">
        <title>Mesoplasma syrphidae YJS, Complete Genome.</title>
        <authorList>
            <person name="Knight T.F."/>
            <person name="Citino T."/>
            <person name="Rubinstein R."/>
            <person name="Neuschaefer Z."/>
        </authorList>
    </citation>
    <scope>NUCLEOTIDE SEQUENCE [LARGE SCALE GENOMIC DNA]</scope>
    <source>
        <strain evidence="2 3">YJS</strain>
    </source>
</reference>
<organism evidence="2 3">
    <name type="scientific">Mesoplasma syrphidae</name>
    <dbReference type="NCBI Taxonomy" id="225999"/>
    <lineage>
        <taxon>Bacteria</taxon>
        <taxon>Bacillati</taxon>
        <taxon>Mycoplasmatota</taxon>
        <taxon>Mollicutes</taxon>
        <taxon>Entomoplasmatales</taxon>
        <taxon>Entomoplasmataceae</taxon>
        <taxon>Mesoplasma</taxon>
    </lineage>
</organism>
<proteinExistence type="predicted"/>
<dbReference type="SUPFAM" id="SSF82549">
    <property type="entry name" value="DAK1/DegV-like"/>
    <property type="match status" value="1"/>
</dbReference>
<dbReference type="NCBIfam" id="TIGR00762">
    <property type="entry name" value="DegV"/>
    <property type="match status" value="1"/>
</dbReference>
<dbReference type="PANTHER" id="PTHR33434">
    <property type="entry name" value="DEGV DOMAIN-CONTAINING PROTEIN DR_1986-RELATED"/>
    <property type="match status" value="1"/>
</dbReference>
<evidence type="ECO:0000256" key="1">
    <source>
        <dbReference type="ARBA" id="ARBA00023121"/>
    </source>
</evidence>
<name>A0A2K9BJ33_9MOLU</name>
<keyword evidence="3" id="KW-1185">Reference proteome</keyword>
<dbReference type="InterPro" id="IPR043168">
    <property type="entry name" value="DegV_C"/>
</dbReference>
<dbReference type="EMBL" id="CP025257">
    <property type="protein sequence ID" value="AUF83361.1"/>
    <property type="molecule type" value="Genomic_DNA"/>
</dbReference>
<dbReference type="AlphaFoldDB" id="A0A2K9BJ33"/>
<evidence type="ECO:0000313" key="2">
    <source>
        <dbReference type="EMBL" id="AUF83361.1"/>
    </source>
</evidence>
<dbReference type="InterPro" id="IPR003797">
    <property type="entry name" value="DegV"/>
</dbReference>
<dbReference type="PANTHER" id="PTHR33434:SF2">
    <property type="entry name" value="FATTY ACID-BINDING PROTEIN TM_1468"/>
    <property type="match status" value="1"/>
</dbReference>
<dbReference type="OrthoDB" id="391635at2"/>
<accession>A0A2K9BJ33</accession>
<dbReference type="Pfam" id="PF02645">
    <property type="entry name" value="DegV"/>
    <property type="match status" value="1"/>
</dbReference>
<dbReference type="Proteomes" id="UP000233419">
    <property type="component" value="Chromosome"/>
</dbReference>
<protein>
    <submittedName>
        <fullName evidence="2">6-phosphogluconate dehydratase</fullName>
    </submittedName>
</protein>
<dbReference type="RefSeq" id="WP_027048466.1">
    <property type="nucleotide sequence ID" value="NZ_CP025257.1"/>
</dbReference>
<dbReference type="PROSITE" id="PS51482">
    <property type="entry name" value="DEGV"/>
    <property type="match status" value="1"/>
</dbReference>
<dbReference type="Gene3D" id="3.30.1180.10">
    <property type="match status" value="1"/>
</dbReference>
<keyword evidence="1" id="KW-0446">Lipid-binding</keyword>
<dbReference type="KEGG" id="msyr:CXP39_00890"/>
<dbReference type="Gene3D" id="3.40.50.10170">
    <property type="match status" value="1"/>
</dbReference>
<gene>
    <name evidence="2" type="ORF">CXP39_00890</name>
</gene>
<dbReference type="InterPro" id="IPR050270">
    <property type="entry name" value="DegV_domain_contain"/>
</dbReference>
<sequence>MKIGILIDSAATSNPKDIEGTQIEWIPLHVTFPNNTDMLDTLENIEKNDVMNRIANGEMLKTSQASPGELEIKYDEMLTKYEHIIHIPIPGNLSSMLQTAFMTASDEKYTGKVTVYDNNDIAAMALTEMALNLSEKNISGELDTPQKMINYIEENKHSTYVGIIPGDLKKLASGGRATGIIATVLNIFKTKLLIRWAAKPEKEAIGRTYSGLTEKVISRIKRDYTDTYRLVFMSTPLTSQKTCTNIRETLNNSDIKFTEATIPSIYTVHAGIESVAFAIMKK</sequence>